<proteinExistence type="predicted"/>
<accession>A0A7W5TRG9</accession>
<dbReference type="GO" id="GO:0016853">
    <property type="term" value="F:isomerase activity"/>
    <property type="evidence" value="ECO:0007669"/>
    <property type="project" value="UniProtKB-KW"/>
</dbReference>
<evidence type="ECO:0000313" key="5">
    <source>
        <dbReference type="Proteomes" id="UP000547528"/>
    </source>
</evidence>
<organism evidence="4 5">
    <name type="scientific">Garicola koreensis</name>
    <dbReference type="NCBI Taxonomy" id="1262554"/>
    <lineage>
        <taxon>Bacteria</taxon>
        <taxon>Bacillati</taxon>
        <taxon>Actinomycetota</taxon>
        <taxon>Actinomycetes</taxon>
        <taxon>Micrococcales</taxon>
        <taxon>Micrococcaceae</taxon>
        <taxon>Garicola</taxon>
    </lineage>
</organism>
<evidence type="ECO:0000259" key="3">
    <source>
        <dbReference type="Pfam" id="PF13462"/>
    </source>
</evidence>
<keyword evidence="5" id="KW-1185">Reference proteome</keyword>
<dbReference type="Gene3D" id="3.40.30.10">
    <property type="entry name" value="Glutaredoxin"/>
    <property type="match status" value="1"/>
</dbReference>
<dbReference type="InterPro" id="IPR017937">
    <property type="entry name" value="Thioredoxin_CS"/>
</dbReference>
<comment type="caution">
    <text evidence="4">The sequence shown here is derived from an EMBL/GenBank/DDBJ whole genome shotgun (WGS) entry which is preliminary data.</text>
</comment>
<name>A0A7W5TRG9_9MICC</name>
<sequence length="304" mass="32508">MAPRNGSAREQARKLQQEQERKHKTQSLLLRIGVVVVALVVVVGLGVFAFSTNDDGSYTAGPAPSAANEQGGISMSSTSELEEGDSLGEIDAENLDDAKISGSGEQPPGVEPREEGEVPHVVMYTDAGCPACGQFEAAYHSMLTEWIDAGAITMEVRSVTWVSPPYSSQTANAFACMAEESPENYFSYFGEITSVRAEGGEFSNDEMAALAQDSYGTDISECINDGTYRAFSQYTSNLASENGVRGTPTIYVDDQEVPEFMNAGDVILEAVQAYQEETGDEVIQGVDEALQDAESGEEPTDAES</sequence>
<dbReference type="EMBL" id="JACIBT010000026">
    <property type="protein sequence ID" value="MBB3668516.1"/>
    <property type="molecule type" value="Genomic_DNA"/>
</dbReference>
<protein>
    <submittedName>
        <fullName evidence="4">Protein-disulfide isomerase</fullName>
    </submittedName>
</protein>
<dbReference type="Proteomes" id="UP000547528">
    <property type="component" value="Unassembled WGS sequence"/>
</dbReference>
<keyword evidence="2" id="KW-0812">Transmembrane</keyword>
<keyword evidence="4" id="KW-0413">Isomerase</keyword>
<keyword evidence="2" id="KW-0472">Membrane</keyword>
<dbReference type="InterPro" id="IPR012336">
    <property type="entry name" value="Thioredoxin-like_fold"/>
</dbReference>
<reference evidence="4 5" key="1">
    <citation type="submission" date="2020-08" db="EMBL/GenBank/DDBJ databases">
        <title>Sequencing the genomes of 1000 actinobacteria strains.</title>
        <authorList>
            <person name="Klenk H.-P."/>
        </authorList>
    </citation>
    <scope>NUCLEOTIDE SEQUENCE [LARGE SCALE GENOMIC DNA]</scope>
    <source>
        <strain evidence="4 5">DSM 28238</strain>
    </source>
</reference>
<dbReference type="PROSITE" id="PS00194">
    <property type="entry name" value="THIOREDOXIN_1"/>
    <property type="match status" value="1"/>
</dbReference>
<dbReference type="Pfam" id="PF13462">
    <property type="entry name" value="Thioredoxin_4"/>
    <property type="match status" value="1"/>
</dbReference>
<dbReference type="SUPFAM" id="SSF52833">
    <property type="entry name" value="Thioredoxin-like"/>
    <property type="match status" value="1"/>
</dbReference>
<dbReference type="AlphaFoldDB" id="A0A7W5TRG9"/>
<gene>
    <name evidence="4" type="ORF">FHX47_002156</name>
</gene>
<feature type="region of interest" description="Disordered" evidence="1">
    <location>
        <begin position="61"/>
        <end position="85"/>
    </location>
</feature>
<evidence type="ECO:0000313" key="4">
    <source>
        <dbReference type="EMBL" id="MBB3668516.1"/>
    </source>
</evidence>
<feature type="transmembrane region" description="Helical" evidence="2">
    <location>
        <begin position="28"/>
        <end position="50"/>
    </location>
</feature>
<dbReference type="RefSeq" id="WP_183358902.1">
    <property type="nucleotide sequence ID" value="NZ_BAABKR010000016.1"/>
</dbReference>
<feature type="domain" description="Thioredoxin-like fold" evidence="3">
    <location>
        <begin position="120"/>
        <end position="258"/>
    </location>
</feature>
<feature type="compositionally biased region" description="Polar residues" evidence="1">
    <location>
        <begin position="67"/>
        <end position="79"/>
    </location>
</feature>
<keyword evidence="2" id="KW-1133">Transmembrane helix</keyword>
<dbReference type="InterPro" id="IPR036249">
    <property type="entry name" value="Thioredoxin-like_sf"/>
</dbReference>
<evidence type="ECO:0000256" key="2">
    <source>
        <dbReference type="SAM" id="Phobius"/>
    </source>
</evidence>
<evidence type="ECO:0000256" key="1">
    <source>
        <dbReference type="SAM" id="MobiDB-lite"/>
    </source>
</evidence>